<dbReference type="AlphaFoldDB" id="B4RKZ5"/>
<evidence type="ECO:0000313" key="1">
    <source>
        <dbReference type="EMBL" id="ACF29486.1"/>
    </source>
</evidence>
<reference evidence="1 2" key="1">
    <citation type="journal article" date="2008" name="J. Bacteriol.">
        <title>Complete genome sequence of Neisseria gonorrhoeae NCCP11945.</title>
        <authorList>
            <person name="Chung G.T."/>
            <person name="Yoo J.S."/>
            <person name="Oh H.B."/>
            <person name="Lee Y.S."/>
            <person name="Cha S.H."/>
            <person name="Kim S.J."/>
            <person name="Yoo C.K."/>
        </authorList>
    </citation>
    <scope>NUCLEOTIDE SEQUENCE [LARGE SCALE GENOMIC DNA]</scope>
    <source>
        <strain evidence="1 2">NCCP11945</strain>
    </source>
</reference>
<dbReference type="KEGG" id="ngk:NGK_0805"/>
<gene>
    <name evidence="1" type="ordered locus">NGK_0805</name>
</gene>
<sequence>MLKSTPYLFLLDKGKFIMKLEASKQKFKKSFIISLFFSIL</sequence>
<dbReference type="Proteomes" id="UP000002564">
    <property type="component" value="Chromosome"/>
</dbReference>
<organism evidence="1 2">
    <name type="scientific">Neisseria gonorrhoeae (strain NCCP11945)</name>
    <dbReference type="NCBI Taxonomy" id="521006"/>
    <lineage>
        <taxon>Bacteria</taxon>
        <taxon>Pseudomonadati</taxon>
        <taxon>Pseudomonadota</taxon>
        <taxon>Betaproteobacteria</taxon>
        <taxon>Neisseriales</taxon>
        <taxon>Neisseriaceae</taxon>
        <taxon>Neisseria</taxon>
    </lineage>
</organism>
<proteinExistence type="predicted"/>
<name>B4RKZ5_NEIG2</name>
<dbReference type="HOGENOM" id="CLU_3292884_0_0_4"/>
<protein>
    <submittedName>
        <fullName evidence="1">Autotransported protein Lav</fullName>
    </submittedName>
</protein>
<dbReference type="EMBL" id="CP001050">
    <property type="protein sequence ID" value="ACF29486.1"/>
    <property type="molecule type" value="Genomic_DNA"/>
</dbReference>
<accession>B4RKZ5</accession>
<evidence type="ECO:0000313" key="2">
    <source>
        <dbReference type="Proteomes" id="UP000002564"/>
    </source>
</evidence>